<protein>
    <submittedName>
        <fullName evidence="2">Chymotrypsin-like elastase family member 2A</fullName>
    </submittedName>
</protein>
<evidence type="ECO:0000259" key="1">
    <source>
        <dbReference type="Pfam" id="PF00089"/>
    </source>
</evidence>
<organism evidence="2 3">
    <name type="scientific">Caerostris extrusa</name>
    <name type="common">Bark spider</name>
    <name type="synonym">Caerostris bankana</name>
    <dbReference type="NCBI Taxonomy" id="172846"/>
    <lineage>
        <taxon>Eukaryota</taxon>
        <taxon>Metazoa</taxon>
        <taxon>Ecdysozoa</taxon>
        <taxon>Arthropoda</taxon>
        <taxon>Chelicerata</taxon>
        <taxon>Arachnida</taxon>
        <taxon>Araneae</taxon>
        <taxon>Araneomorphae</taxon>
        <taxon>Entelegynae</taxon>
        <taxon>Araneoidea</taxon>
        <taxon>Araneidae</taxon>
        <taxon>Caerostris</taxon>
    </lineage>
</organism>
<dbReference type="GO" id="GO:0004252">
    <property type="term" value="F:serine-type endopeptidase activity"/>
    <property type="evidence" value="ECO:0007669"/>
    <property type="project" value="InterPro"/>
</dbReference>
<reference evidence="2 3" key="1">
    <citation type="submission" date="2021-06" db="EMBL/GenBank/DDBJ databases">
        <title>Caerostris extrusa draft genome.</title>
        <authorList>
            <person name="Kono N."/>
            <person name="Arakawa K."/>
        </authorList>
    </citation>
    <scope>NUCLEOTIDE SEQUENCE [LARGE SCALE GENOMIC DNA]</scope>
</reference>
<dbReference type="EMBL" id="BPLR01008947">
    <property type="protein sequence ID" value="GIY28467.1"/>
    <property type="molecule type" value="Genomic_DNA"/>
</dbReference>
<keyword evidence="3" id="KW-1185">Reference proteome</keyword>
<gene>
    <name evidence="2" type="primary">Cela2a_1</name>
    <name evidence="2" type="ORF">CEXT_169111</name>
</gene>
<dbReference type="Pfam" id="PF00089">
    <property type="entry name" value="Trypsin"/>
    <property type="match status" value="1"/>
</dbReference>
<dbReference type="InterPro" id="IPR009003">
    <property type="entry name" value="Peptidase_S1_PA"/>
</dbReference>
<evidence type="ECO:0000313" key="3">
    <source>
        <dbReference type="Proteomes" id="UP001054945"/>
    </source>
</evidence>
<dbReference type="InterPro" id="IPR001254">
    <property type="entry name" value="Trypsin_dom"/>
</dbReference>
<dbReference type="InterPro" id="IPR043504">
    <property type="entry name" value="Peptidase_S1_PA_chymotrypsin"/>
</dbReference>
<comment type="caution">
    <text evidence="2">The sequence shown here is derived from an EMBL/GenBank/DDBJ whole genome shotgun (WGS) entry which is preliminary data.</text>
</comment>
<dbReference type="GO" id="GO:0006508">
    <property type="term" value="P:proteolysis"/>
    <property type="evidence" value="ECO:0007669"/>
    <property type="project" value="InterPro"/>
</dbReference>
<feature type="domain" description="Peptidase S1" evidence="1">
    <location>
        <begin position="31"/>
        <end position="98"/>
    </location>
</feature>
<sequence length="127" mass="13766">MDTKIINGRPATEVKTVEPATAFYGIIGNIRREGPETRIQFQEVVAHRVWNGSGVRHALFRLSSPVEMNERIQQICIPQAGSNFDLVYIKAMGWGVTSNGDSGGPAVFEDTISGKPVAVGVASFISF</sequence>
<dbReference type="Proteomes" id="UP001054945">
    <property type="component" value="Unassembled WGS sequence"/>
</dbReference>
<dbReference type="AlphaFoldDB" id="A0AAV4S7R5"/>
<dbReference type="SUPFAM" id="SSF50494">
    <property type="entry name" value="Trypsin-like serine proteases"/>
    <property type="match status" value="1"/>
</dbReference>
<accession>A0AAV4S7R5</accession>
<dbReference type="Gene3D" id="2.40.10.10">
    <property type="entry name" value="Trypsin-like serine proteases"/>
    <property type="match status" value="1"/>
</dbReference>
<proteinExistence type="predicted"/>
<name>A0AAV4S7R5_CAEEX</name>
<evidence type="ECO:0000313" key="2">
    <source>
        <dbReference type="EMBL" id="GIY28467.1"/>
    </source>
</evidence>